<evidence type="ECO:0000256" key="1">
    <source>
        <dbReference type="ARBA" id="ARBA00004196"/>
    </source>
</evidence>
<dbReference type="Pfam" id="PF13416">
    <property type="entry name" value="SBP_bac_8"/>
    <property type="match status" value="1"/>
</dbReference>
<evidence type="ECO:0000313" key="8">
    <source>
        <dbReference type="EMBL" id="MFC6591079.1"/>
    </source>
</evidence>
<feature type="compositionally biased region" description="Low complexity" evidence="6">
    <location>
        <begin position="29"/>
        <end position="47"/>
    </location>
</feature>
<feature type="signal peptide" evidence="7">
    <location>
        <begin position="1"/>
        <end position="20"/>
    </location>
</feature>
<dbReference type="EMBL" id="JBHSWD010000001">
    <property type="protein sequence ID" value="MFC6591079.1"/>
    <property type="molecule type" value="Genomic_DNA"/>
</dbReference>
<dbReference type="CDD" id="cd14748">
    <property type="entry name" value="PBP2_UgpB"/>
    <property type="match status" value="1"/>
</dbReference>
<reference evidence="9" key="1">
    <citation type="journal article" date="2019" name="Int. J. Syst. Evol. Microbiol.">
        <title>The Global Catalogue of Microorganisms (GCM) 10K type strain sequencing project: providing services to taxonomists for standard genome sequencing and annotation.</title>
        <authorList>
            <consortium name="The Broad Institute Genomics Platform"/>
            <consortium name="The Broad Institute Genome Sequencing Center for Infectious Disease"/>
            <person name="Wu L."/>
            <person name="Ma J."/>
        </authorList>
    </citation>
    <scope>NUCLEOTIDE SEQUENCE [LARGE SCALE GENOMIC DNA]</scope>
    <source>
        <strain evidence="9">CGMCC 1.15772</strain>
    </source>
</reference>
<feature type="chain" id="PRO_5045810886" evidence="7">
    <location>
        <begin position="21"/>
        <end position="460"/>
    </location>
</feature>
<evidence type="ECO:0000256" key="2">
    <source>
        <dbReference type="ARBA" id="ARBA00008520"/>
    </source>
</evidence>
<keyword evidence="5" id="KW-0574">Periplasm</keyword>
<evidence type="ECO:0000256" key="6">
    <source>
        <dbReference type="SAM" id="MobiDB-lite"/>
    </source>
</evidence>
<evidence type="ECO:0000256" key="5">
    <source>
        <dbReference type="ARBA" id="ARBA00022764"/>
    </source>
</evidence>
<dbReference type="Gene3D" id="3.40.190.10">
    <property type="entry name" value="Periplasmic binding protein-like II"/>
    <property type="match status" value="2"/>
</dbReference>
<sequence length="460" mass="49629">MKRTAALLSLTLLLASCANTAEKTTATTATAGADTPAASAATAQPAASGSQRKLEFWHSMGGEKEEWIKKQAEAYNAEHPEVEIVPVNKGSYNDSLQATILAARQGTPPALVQIFEVGSQMALDSGAFQPIGDIGDVDFSDYIEPVINYYTIGGKINSLPFNSSSPVLYYNKTLMGKAGLDATKPPQTFGEVLSACEKIEAAKLGANCYGMSLNGWFFEQWMAQQGATLLNSGNGREARATEINLSSPEARKIFDFFKTLNDKGWYTYTGKLEDWDGSDANFSEQKVVFHVTSTADIGKLKTASEGSGFEMGVGKLIIPDGTERSGVVIGGASLWIPKDIDKDTATEALNFATFLTGSERMAEWHKLTGYYPVRKSSIDLLKKEGWFDKAPLQTVAFEQLTETKPSPATAGGLNGAALETRKIVEEGVQKILNGSDVDSAVQETQQRANDALKQYNANFE</sequence>
<dbReference type="InterPro" id="IPR006061">
    <property type="entry name" value="SBP_1_CS"/>
</dbReference>
<dbReference type="SUPFAM" id="SSF53850">
    <property type="entry name" value="Periplasmic binding protein-like II"/>
    <property type="match status" value="1"/>
</dbReference>
<accession>A0ABW1YDU3</accession>
<comment type="subcellular location">
    <subcellularLocation>
        <location evidence="1">Cell envelope</location>
    </subcellularLocation>
</comment>
<keyword evidence="4 7" id="KW-0732">Signal</keyword>
<dbReference type="RefSeq" id="WP_380082085.1">
    <property type="nucleotide sequence ID" value="NZ_JBHSWD010000001.1"/>
</dbReference>
<proteinExistence type="inferred from homology"/>
<keyword evidence="9" id="KW-1185">Reference proteome</keyword>
<dbReference type="InterPro" id="IPR006059">
    <property type="entry name" value="SBP"/>
</dbReference>
<comment type="similarity">
    <text evidence="2">Belongs to the bacterial solute-binding protein 1 family.</text>
</comment>
<dbReference type="PROSITE" id="PS01037">
    <property type="entry name" value="SBP_BACTERIAL_1"/>
    <property type="match status" value="1"/>
</dbReference>
<evidence type="ECO:0000256" key="4">
    <source>
        <dbReference type="ARBA" id="ARBA00022729"/>
    </source>
</evidence>
<evidence type="ECO:0000256" key="3">
    <source>
        <dbReference type="ARBA" id="ARBA00022448"/>
    </source>
</evidence>
<dbReference type="PANTHER" id="PTHR43649:SF31">
    <property type="entry name" value="SN-GLYCEROL-3-PHOSPHATE-BINDING PERIPLASMIC PROTEIN UGPB"/>
    <property type="match status" value="1"/>
</dbReference>
<comment type="caution">
    <text evidence="8">The sequence shown here is derived from an EMBL/GenBank/DDBJ whole genome shotgun (WGS) entry which is preliminary data.</text>
</comment>
<dbReference type="InterPro" id="IPR050490">
    <property type="entry name" value="Bact_solute-bd_prot1"/>
</dbReference>
<protein>
    <submittedName>
        <fullName evidence="8">ABC transporter substrate-binding protein</fullName>
    </submittedName>
</protein>
<organism evidence="8 9">
    <name type="scientific">Deinococcus lacus</name>
    <dbReference type="NCBI Taxonomy" id="392561"/>
    <lineage>
        <taxon>Bacteria</taxon>
        <taxon>Thermotogati</taxon>
        <taxon>Deinococcota</taxon>
        <taxon>Deinococci</taxon>
        <taxon>Deinococcales</taxon>
        <taxon>Deinococcaceae</taxon>
        <taxon>Deinococcus</taxon>
    </lineage>
</organism>
<evidence type="ECO:0000256" key="7">
    <source>
        <dbReference type="SAM" id="SignalP"/>
    </source>
</evidence>
<evidence type="ECO:0000313" key="9">
    <source>
        <dbReference type="Proteomes" id="UP001596297"/>
    </source>
</evidence>
<dbReference type="PANTHER" id="PTHR43649">
    <property type="entry name" value="ARABINOSE-BINDING PROTEIN-RELATED"/>
    <property type="match status" value="1"/>
</dbReference>
<name>A0ABW1YDU3_9DEIO</name>
<dbReference type="PROSITE" id="PS51257">
    <property type="entry name" value="PROKAR_LIPOPROTEIN"/>
    <property type="match status" value="1"/>
</dbReference>
<gene>
    <name evidence="8" type="ORF">ACFP81_02885</name>
</gene>
<dbReference type="Proteomes" id="UP001596297">
    <property type="component" value="Unassembled WGS sequence"/>
</dbReference>
<keyword evidence="3" id="KW-0813">Transport</keyword>
<feature type="region of interest" description="Disordered" evidence="6">
    <location>
        <begin position="29"/>
        <end position="52"/>
    </location>
</feature>